<sequence length="682" mass="77797">MSKPASPWSMVGRIMGSSRLRSPSRRHKGKETEPVAEVALDKENRDLAVTSATKGKDPLPAADPVKDHDSASHKSLSDENQYMEITRPTTPAEHEQEWTQVVETQYLHPLHPSITTGSEDASTGLEDDMVDVMSQSVSSKFLDQEARASQNVEHLDAELRRKEAEILALENQKRELESRLENALHSLESTEEEKRELYQENRRQVDRLQVVENNARILQSDNEEMTRSLNALKGEAAIALQRVRQLEEDLGERAQRTRSMEGRLNTMEKAEAEKIEQLHNAQKTIQELEHRVEHLSQESDKREKRIQRIQEDNVDAHERLDATVAKLVAAVRNSKAVEDERHRLADELREKEEMLKGLRIMQGTPLQNPNHRLLETLERRNRMLADQIRLQSEQLRQQSLSRFNQVSQDTERSIKEEISGGIIGMVDRLNSEIFQAAAHMADSLVFESRNDWTTPEMEGIHERASLTMGRPMVLAMQAVSARIDAGEITLPRQIALQACMVSCCAKIISSWYPGHWEYGDFLETLYSRIQGSEGKIAVKWRALTRSQLGQSSGRQVQSEIMEFVFQNLVDTLIVCGWIEVESTRRRKLADFQERLTLVVWLALRLNASIGDELEALLVHPTEQFNPETMEDAYEGEELDRWEDTVVCTTDIGLKMATRGIILKPKVVLRSTIAEETGHDGFE</sequence>
<name>A0A369JH50_HYPMA</name>
<dbReference type="InParanoid" id="A0A369JH50"/>
<proteinExistence type="predicted"/>
<feature type="region of interest" description="Disordered" evidence="2">
    <location>
        <begin position="1"/>
        <end position="77"/>
    </location>
</feature>
<protein>
    <submittedName>
        <fullName evidence="3">Uncharacterized protein</fullName>
    </submittedName>
</protein>
<feature type="compositionally biased region" description="Basic and acidic residues" evidence="2">
    <location>
        <begin position="64"/>
        <end position="77"/>
    </location>
</feature>
<comment type="caution">
    <text evidence="3">The sequence shown here is derived from an EMBL/GenBank/DDBJ whole genome shotgun (WGS) entry which is preliminary data.</text>
</comment>
<dbReference type="Proteomes" id="UP000076154">
    <property type="component" value="Unassembled WGS sequence"/>
</dbReference>
<dbReference type="AlphaFoldDB" id="A0A369JH50"/>
<dbReference type="EMBL" id="LUEZ02000058">
    <property type="protein sequence ID" value="RDB20642.1"/>
    <property type="molecule type" value="Genomic_DNA"/>
</dbReference>
<keyword evidence="4" id="KW-1185">Reference proteome</keyword>
<gene>
    <name evidence="3" type="ORF">Hypma_012283</name>
</gene>
<evidence type="ECO:0000256" key="1">
    <source>
        <dbReference type="SAM" id="Coils"/>
    </source>
</evidence>
<organism evidence="3 4">
    <name type="scientific">Hypsizygus marmoreus</name>
    <name type="common">White beech mushroom</name>
    <name type="synonym">Agaricus marmoreus</name>
    <dbReference type="NCBI Taxonomy" id="39966"/>
    <lineage>
        <taxon>Eukaryota</taxon>
        <taxon>Fungi</taxon>
        <taxon>Dikarya</taxon>
        <taxon>Basidiomycota</taxon>
        <taxon>Agaricomycotina</taxon>
        <taxon>Agaricomycetes</taxon>
        <taxon>Agaricomycetidae</taxon>
        <taxon>Agaricales</taxon>
        <taxon>Tricholomatineae</taxon>
        <taxon>Lyophyllaceae</taxon>
        <taxon>Hypsizygus</taxon>
    </lineage>
</organism>
<dbReference type="OrthoDB" id="3147752at2759"/>
<evidence type="ECO:0000313" key="4">
    <source>
        <dbReference type="Proteomes" id="UP000076154"/>
    </source>
</evidence>
<evidence type="ECO:0000256" key="2">
    <source>
        <dbReference type="SAM" id="MobiDB-lite"/>
    </source>
</evidence>
<keyword evidence="1" id="KW-0175">Coiled coil</keyword>
<evidence type="ECO:0000313" key="3">
    <source>
        <dbReference type="EMBL" id="RDB20642.1"/>
    </source>
</evidence>
<reference evidence="3" key="1">
    <citation type="submission" date="2018-04" db="EMBL/GenBank/DDBJ databases">
        <title>Whole genome sequencing of Hypsizygus marmoreus.</title>
        <authorList>
            <person name="Choi I.-G."/>
            <person name="Min B."/>
            <person name="Kim J.-G."/>
            <person name="Kim S."/>
            <person name="Oh Y.-L."/>
            <person name="Kong W.-S."/>
            <person name="Park H."/>
            <person name="Jeong J."/>
            <person name="Song E.-S."/>
        </authorList>
    </citation>
    <scope>NUCLEOTIDE SEQUENCE [LARGE SCALE GENOMIC DNA]</scope>
    <source>
        <strain evidence="3">51987-8</strain>
    </source>
</reference>
<feature type="coiled-coil region" evidence="1">
    <location>
        <begin position="145"/>
        <end position="394"/>
    </location>
</feature>
<accession>A0A369JH50</accession>